<dbReference type="SMART" id="SM00448">
    <property type="entry name" value="REC"/>
    <property type="match status" value="1"/>
</dbReference>
<feature type="domain" description="Response regulatory" evidence="3">
    <location>
        <begin position="9"/>
        <end position="125"/>
    </location>
</feature>
<dbReference type="Proteomes" id="UP001594351">
    <property type="component" value="Unassembled WGS sequence"/>
</dbReference>
<evidence type="ECO:0000256" key="1">
    <source>
        <dbReference type="ARBA" id="ARBA00022553"/>
    </source>
</evidence>
<comment type="caution">
    <text evidence="4">The sequence shown here is derived from an EMBL/GenBank/DDBJ whole genome shotgun (WGS) entry which is preliminary data.</text>
</comment>
<dbReference type="PANTHER" id="PTHR44591">
    <property type="entry name" value="STRESS RESPONSE REGULATOR PROTEIN 1"/>
    <property type="match status" value="1"/>
</dbReference>
<dbReference type="InterPro" id="IPR050595">
    <property type="entry name" value="Bact_response_regulator"/>
</dbReference>
<keyword evidence="5" id="KW-1185">Reference proteome</keyword>
<evidence type="ECO:0000259" key="3">
    <source>
        <dbReference type="PROSITE" id="PS50110"/>
    </source>
</evidence>
<reference evidence="4 5" key="1">
    <citation type="submission" date="2024-09" db="EMBL/GenBank/DDBJ databases">
        <title>Laminarin stimulates single cell rates of sulfate reduction while oxygen inhibits transcriptomic activity in coastal marine sediment.</title>
        <authorList>
            <person name="Lindsay M."/>
            <person name="Orcutt B."/>
            <person name="Emerson D."/>
            <person name="Stepanauskas R."/>
            <person name="D'Angelo T."/>
        </authorList>
    </citation>
    <scope>NUCLEOTIDE SEQUENCE [LARGE SCALE GENOMIC DNA]</scope>
    <source>
        <strain evidence="4">SAG AM-311-K15</strain>
    </source>
</reference>
<dbReference type="PROSITE" id="PS50110">
    <property type="entry name" value="RESPONSE_REGULATORY"/>
    <property type="match status" value="1"/>
</dbReference>
<evidence type="ECO:0000313" key="5">
    <source>
        <dbReference type="Proteomes" id="UP001594351"/>
    </source>
</evidence>
<gene>
    <name evidence="4" type="ORF">ACFL27_18695</name>
</gene>
<evidence type="ECO:0000313" key="4">
    <source>
        <dbReference type="EMBL" id="MFC1852229.1"/>
    </source>
</evidence>
<feature type="modified residue" description="4-aspartylphosphate" evidence="2">
    <location>
        <position position="58"/>
    </location>
</feature>
<dbReference type="PANTHER" id="PTHR44591:SF3">
    <property type="entry name" value="RESPONSE REGULATORY DOMAIN-CONTAINING PROTEIN"/>
    <property type="match status" value="1"/>
</dbReference>
<dbReference type="EMBL" id="JBHPBY010000284">
    <property type="protein sequence ID" value="MFC1852229.1"/>
    <property type="molecule type" value="Genomic_DNA"/>
</dbReference>
<accession>A0ABV6Z1A9</accession>
<dbReference type="InterPro" id="IPR001789">
    <property type="entry name" value="Sig_transdc_resp-reg_receiver"/>
</dbReference>
<sequence length="127" mass="14791">MEDTPPKIKILIADDILTIRKLLSMVLMKQGYEVIEAVDGEETLLKFEQERPNLILLDIMMPKMFGWDVLQQIKKEHPSTKVIVMTAVYKKSSYRRQTIHEYGADEFITKPFKIPEVLALVEKILNE</sequence>
<dbReference type="Gene3D" id="3.40.50.2300">
    <property type="match status" value="1"/>
</dbReference>
<dbReference type="Pfam" id="PF00072">
    <property type="entry name" value="Response_reg"/>
    <property type="match status" value="1"/>
</dbReference>
<dbReference type="SUPFAM" id="SSF52172">
    <property type="entry name" value="CheY-like"/>
    <property type="match status" value="1"/>
</dbReference>
<protein>
    <submittedName>
        <fullName evidence="4">Response regulator transcription factor</fullName>
    </submittedName>
</protein>
<organism evidence="4 5">
    <name type="scientific">candidate division CSSED10-310 bacterium</name>
    <dbReference type="NCBI Taxonomy" id="2855610"/>
    <lineage>
        <taxon>Bacteria</taxon>
        <taxon>Bacteria division CSSED10-310</taxon>
    </lineage>
</organism>
<evidence type="ECO:0000256" key="2">
    <source>
        <dbReference type="PROSITE-ProRule" id="PRU00169"/>
    </source>
</evidence>
<proteinExistence type="predicted"/>
<dbReference type="InterPro" id="IPR011006">
    <property type="entry name" value="CheY-like_superfamily"/>
</dbReference>
<keyword evidence="1 2" id="KW-0597">Phosphoprotein</keyword>
<name>A0ABV6Z1A9_UNCC1</name>